<proteinExistence type="predicted"/>
<accession>A0A3M7T495</accession>
<dbReference type="Proteomes" id="UP000276133">
    <property type="component" value="Unassembled WGS sequence"/>
</dbReference>
<evidence type="ECO:0000313" key="2">
    <source>
        <dbReference type="Proteomes" id="UP000276133"/>
    </source>
</evidence>
<reference evidence="1 2" key="1">
    <citation type="journal article" date="2018" name="Sci. Rep.">
        <title>Genomic signatures of local adaptation to the degree of environmental predictability in rotifers.</title>
        <authorList>
            <person name="Franch-Gras L."/>
            <person name="Hahn C."/>
            <person name="Garcia-Roger E.M."/>
            <person name="Carmona M.J."/>
            <person name="Serra M."/>
            <person name="Gomez A."/>
        </authorList>
    </citation>
    <scope>NUCLEOTIDE SEQUENCE [LARGE SCALE GENOMIC DNA]</scope>
    <source>
        <strain evidence="1">HYR1</strain>
    </source>
</reference>
<organism evidence="1 2">
    <name type="scientific">Brachionus plicatilis</name>
    <name type="common">Marine rotifer</name>
    <name type="synonym">Brachionus muelleri</name>
    <dbReference type="NCBI Taxonomy" id="10195"/>
    <lineage>
        <taxon>Eukaryota</taxon>
        <taxon>Metazoa</taxon>
        <taxon>Spiralia</taxon>
        <taxon>Gnathifera</taxon>
        <taxon>Rotifera</taxon>
        <taxon>Eurotatoria</taxon>
        <taxon>Monogononta</taxon>
        <taxon>Pseudotrocha</taxon>
        <taxon>Ploima</taxon>
        <taxon>Brachionidae</taxon>
        <taxon>Brachionus</taxon>
    </lineage>
</organism>
<sequence>MGKIPCQAGPFGRKLINLEIKKEYKTNREKGKIFGDFLASTFSPNADLIDPNKDRENFFFKNERNQSYEPIKMTELILALKKLREEAAAGPDQIHNIMLKNLPQNTLNEITFLFNTSLEQEWLYRWKMKISVEKSCYMVFSKYTRGKIHLHLEIHGNKLDNQKEVKFLGVKFDSALTFTPMVEEIRELSNRLFELSERYVRAGLSHSVRLVIRLVNEYREGFESRFIEYPTPLCNCYLEH</sequence>
<name>A0A3M7T495_BRAPC</name>
<protein>
    <submittedName>
        <fullName evidence="1">Uncharacterized protein</fullName>
    </submittedName>
</protein>
<gene>
    <name evidence="1" type="ORF">BpHYR1_001448</name>
</gene>
<evidence type="ECO:0000313" key="1">
    <source>
        <dbReference type="EMBL" id="RNA42821.1"/>
    </source>
</evidence>
<dbReference type="AlphaFoldDB" id="A0A3M7T495"/>
<comment type="caution">
    <text evidence="1">The sequence shown here is derived from an EMBL/GenBank/DDBJ whole genome shotgun (WGS) entry which is preliminary data.</text>
</comment>
<dbReference type="EMBL" id="REGN01000316">
    <property type="protein sequence ID" value="RNA42821.1"/>
    <property type="molecule type" value="Genomic_DNA"/>
</dbReference>
<keyword evidence="2" id="KW-1185">Reference proteome</keyword>